<proteinExistence type="predicted"/>
<dbReference type="NCBIfam" id="NF047433">
    <property type="entry name" value="Lepto_7_Nterm"/>
    <property type="match status" value="1"/>
</dbReference>
<gene>
    <name evidence="1" type="ORF">LEP1GSC172_0465</name>
</gene>
<dbReference type="RefSeq" id="WP_002176265.1">
    <property type="nucleotide sequence ID" value="NZ_AKWD02000005.1"/>
</dbReference>
<sequence>MSSKFQRFFQLIPKYKFYTIKQPKVVGSGVLFQNKSLFIKGVSFVFIWISLFTNLDAKSILLKNGRMINQVNVKTIPNGFEITHKNGKVEKIPLTEVQKVFISDRAPAPVKNQETVKNQEIIKTNPVPNLEISKEENISKNQKKKSGVRVFAEGLIPGWSRLLRNDSYYVKGLGVFFVFAELFFVYKSYVYLSPVKQALETNQPPTPLDLIAILSGDQNLMSLAATYSFYDKSKQVVLSDGQLLTKDRYAFEKEGFTRGLILILILDAFLGYKFENWEVVPNVNASYKDREISGGVTIRF</sequence>
<dbReference type="STRING" id="28182.GCA_001568325_02179"/>
<name>M6VE33_9LEPT</name>
<protein>
    <submittedName>
        <fullName evidence="1">Uncharacterized protein</fullName>
    </submittedName>
</protein>
<evidence type="ECO:0000313" key="1">
    <source>
        <dbReference type="EMBL" id="EMO55732.1"/>
    </source>
</evidence>
<accession>M6VE33</accession>
<evidence type="ECO:0000313" key="2">
    <source>
        <dbReference type="Proteomes" id="UP000012112"/>
    </source>
</evidence>
<dbReference type="OrthoDB" id="343963at2"/>
<dbReference type="AlphaFoldDB" id="M6VE33"/>
<dbReference type="EMBL" id="AKWD02000005">
    <property type="protein sequence ID" value="EMO55732.1"/>
    <property type="molecule type" value="Genomic_DNA"/>
</dbReference>
<reference evidence="1 2" key="1">
    <citation type="submission" date="2013-01" db="EMBL/GenBank/DDBJ databases">
        <authorList>
            <person name="Harkins D.M."/>
            <person name="Durkin A.S."/>
            <person name="Brinkac L.M."/>
            <person name="Haft D.H."/>
            <person name="Selengut J.D."/>
            <person name="Sanka R."/>
            <person name="DePew J."/>
            <person name="Purushe J."/>
            <person name="Matthias M.A."/>
            <person name="Vinetz J.M."/>
            <person name="Sutton G.G."/>
            <person name="Nierman W.C."/>
            <person name="Fouts D.E."/>
        </authorList>
    </citation>
    <scope>NUCLEOTIDE SEQUENCE [LARGE SCALE GENOMIC DNA]</scope>
    <source>
        <strain evidence="1 2">HAI1536</strain>
    </source>
</reference>
<organism evidence="1 2">
    <name type="scientific">Leptospira noguchii</name>
    <dbReference type="NCBI Taxonomy" id="28182"/>
    <lineage>
        <taxon>Bacteria</taxon>
        <taxon>Pseudomonadati</taxon>
        <taxon>Spirochaetota</taxon>
        <taxon>Spirochaetia</taxon>
        <taxon>Leptospirales</taxon>
        <taxon>Leptospiraceae</taxon>
        <taxon>Leptospira</taxon>
    </lineage>
</organism>
<comment type="caution">
    <text evidence="1">The sequence shown here is derived from an EMBL/GenBank/DDBJ whole genome shotgun (WGS) entry which is preliminary data.</text>
</comment>
<dbReference type="Proteomes" id="UP000012112">
    <property type="component" value="Unassembled WGS sequence"/>
</dbReference>